<gene>
    <name evidence="1" type="ORF">CBP34_06485</name>
</gene>
<dbReference type="AlphaFoldDB" id="A0A240U1U2"/>
<organism evidence="1 2">
    <name type="scientific">Acidovorax carolinensis</name>
    <dbReference type="NCBI Taxonomy" id="553814"/>
    <lineage>
        <taxon>Bacteria</taxon>
        <taxon>Pseudomonadati</taxon>
        <taxon>Pseudomonadota</taxon>
        <taxon>Betaproteobacteria</taxon>
        <taxon>Burkholderiales</taxon>
        <taxon>Comamonadaceae</taxon>
        <taxon>Acidovorax</taxon>
    </lineage>
</organism>
<evidence type="ECO:0000313" key="1">
    <source>
        <dbReference type="EMBL" id="ART51383.1"/>
    </source>
</evidence>
<evidence type="ECO:0000313" key="2">
    <source>
        <dbReference type="Proteomes" id="UP000194432"/>
    </source>
</evidence>
<sequence length="132" mass="14681">MQSVALEPVGSQFAVKVTTLTGEASLVQARGTQARLFGTTDAALKLLHKLGVRRIVLEGLENWQPDQAPEHKRSRPDRAQALTHAAEYDRWVRAKVQASRGSTQHAIPPDEWQSIRAEKLAQQKALQARQPQ</sequence>
<reference evidence="1 2" key="1">
    <citation type="submission" date="2017-05" db="EMBL/GenBank/DDBJ databases">
        <title>Polyphasic characterization of four soil-derived phenanthrene-degrading Acidovorax strains and proposal of Acidovorax phenanthrenivorans sp. nov.</title>
        <authorList>
            <person name="Singleton D.R."/>
            <person name="Lee J."/>
            <person name="Dickey A.N."/>
            <person name="Stroud A."/>
            <person name="Scholl E.H."/>
            <person name="Wright F.A."/>
            <person name="Aitken M.D."/>
        </authorList>
    </citation>
    <scope>NUCLEOTIDE SEQUENCE [LARGE SCALE GENOMIC DNA]</scope>
    <source>
        <strain evidence="1">NA3</strain>
    </source>
</reference>
<dbReference type="Gene3D" id="6.20.450.20">
    <property type="match status" value="1"/>
</dbReference>
<proteinExistence type="predicted"/>
<name>A0A240U1U2_9BURK</name>
<keyword evidence="2" id="KW-1185">Reference proteome</keyword>
<dbReference type="KEGG" id="acin:CBP34_06485"/>
<protein>
    <submittedName>
        <fullName evidence="1">Uncharacterized protein</fullName>
    </submittedName>
</protein>
<dbReference type="Proteomes" id="UP000194432">
    <property type="component" value="Chromosome 1"/>
</dbReference>
<dbReference type="EMBL" id="CP021361">
    <property type="protein sequence ID" value="ART51383.1"/>
    <property type="molecule type" value="Genomic_DNA"/>
</dbReference>
<accession>A0A240U1U2</accession>